<proteinExistence type="predicted"/>
<organism evidence="1">
    <name type="scientific">Rhizophora mucronata</name>
    <name type="common">Asiatic mangrove</name>
    <dbReference type="NCBI Taxonomy" id="61149"/>
    <lineage>
        <taxon>Eukaryota</taxon>
        <taxon>Viridiplantae</taxon>
        <taxon>Streptophyta</taxon>
        <taxon>Embryophyta</taxon>
        <taxon>Tracheophyta</taxon>
        <taxon>Spermatophyta</taxon>
        <taxon>Magnoliopsida</taxon>
        <taxon>eudicotyledons</taxon>
        <taxon>Gunneridae</taxon>
        <taxon>Pentapetalae</taxon>
        <taxon>rosids</taxon>
        <taxon>fabids</taxon>
        <taxon>Malpighiales</taxon>
        <taxon>Rhizophoraceae</taxon>
        <taxon>Rhizophora</taxon>
    </lineage>
</organism>
<reference evidence="1" key="1">
    <citation type="submission" date="2018-02" db="EMBL/GenBank/DDBJ databases">
        <title>Rhizophora mucronata_Transcriptome.</title>
        <authorList>
            <person name="Meera S.P."/>
            <person name="Sreeshan A."/>
            <person name="Augustine A."/>
        </authorList>
    </citation>
    <scope>NUCLEOTIDE SEQUENCE</scope>
    <source>
        <tissue evidence="1">Leaf</tissue>
    </source>
</reference>
<dbReference type="AlphaFoldDB" id="A0A2P2QII6"/>
<dbReference type="EMBL" id="GGEC01086282">
    <property type="protein sequence ID" value="MBX66766.1"/>
    <property type="molecule type" value="Transcribed_RNA"/>
</dbReference>
<protein>
    <submittedName>
        <fullName evidence="1">Uncharacterized protein</fullName>
    </submittedName>
</protein>
<sequence>MTWRIPDYSRRRRGRRV</sequence>
<name>A0A2P2QII6_RHIMU</name>
<accession>A0A2P2QII6</accession>
<evidence type="ECO:0000313" key="1">
    <source>
        <dbReference type="EMBL" id="MBX66766.1"/>
    </source>
</evidence>